<evidence type="ECO:0000256" key="4">
    <source>
        <dbReference type="ARBA" id="ARBA00023163"/>
    </source>
</evidence>
<proteinExistence type="inferred from homology"/>
<sequence length="297" mass="33561">MDQQLRVFISVVEKQSFSRAAEELHMTQPAVSQYIRTFEGNLGMKLLDRTNKYVRLNKAGEIVYHHAKEIVGLYARMENLLMDLTNKVSGVLSIGSSYTFGEYVLPHVIANMKKSYPEVHPSVTIENTEKIAELVKGHQIDIGIIEGNIKEDSQLEKEDFLEDRMVIVASFNNSLTQNKGTIDLGELERQTWILREEGSGTREAGEKIFQRLGIRPTNLMVFSSTQSIKEAVIAGLGVSLLSEIAVQKELLHNNMKIIEVEGLPYTRNFSIITASPYQTKALQELIRMLKEYGLKRG</sequence>
<dbReference type="PROSITE" id="PS50931">
    <property type="entry name" value="HTH_LYSR"/>
    <property type="match status" value="1"/>
</dbReference>
<keyword evidence="3" id="KW-0238">DNA-binding</keyword>
<evidence type="ECO:0000313" key="7">
    <source>
        <dbReference type="Proteomes" id="UP000676917"/>
    </source>
</evidence>
<dbReference type="EMBL" id="BORP01000001">
    <property type="protein sequence ID" value="GIO25491.1"/>
    <property type="molecule type" value="Genomic_DNA"/>
</dbReference>
<dbReference type="InterPro" id="IPR036388">
    <property type="entry name" value="WH-like_DNA-bd_sf"/>
</dbReference>
<dbReference type="GO" id="GO:0003700">
    <property type="term" value="F:DNA-binding transcription factor activity"/>
    <property type="evidence" value="ECO:0007669"/>
    <property type="project" value="InterPro"/>
</dbReference>
<reference evidence="6" key="1">
    <citation type="submission" date="2021-03" db="EMBL/GenBank/DDBJ databases">
        <title>Antimicrobial resistance genes in bacteria isolated from Japanese honey, and their potential for conferring macrolide and lincosamide resistance in the American foulbrood pathogen Paenibacillus larvae.</title>
        <authorList>
            <person name="Okamoto M."/>
            <person name="Kumagai M."/>
            <person name="Kanamori H."/>
            <person name="Takamatsu D."/>
        </authorList>
    </citation>
    <scope>NUCLEOTIDE SEQUENCE</scope>
    <source>
        <strain evidence="6">J43TS3</strain>
    </source>
</reference>
<organism evidence="6 7">
    <name type="scientific">Ornithinibacillus bavariensis</name>
    <dbReference type="NCBI Taxonomy" id="545502"/>
    <lineage>
        <taxon>Bacteria</taxon>
        <taxon>Bacillati</taxon>
        <taxon>Bacillota</taxon>
        <taxon>Bacilli</taxon>
        <taxon>Bacillales</taxon>
        <taxon>Bacillaceae</taxon>
        <taxon>Ornithinibacillus</taxon>
    </lineage>
</organism>
<dbReference type="GO" id="GO:0000976">
    <property type="term" value="F:transcription cis-regulatory region binding"/>
    <property type="evidence" value="ECO:0007669"/>
    <property type="project" value="TreeGrafter"/>
</dbReference>
<comment type="similarity">
    <text evidence="1">Belongs to the LysR transcriptional regulatory family.</text>
</comment>
<dbReference type="FunFam" id="1.10.10.10:FF:000001">
    <property type="entry name" value="LysR family transcriptional regulator"/>
    <property type="match status" value="1"/>
</dbReference>
<dbReference type="CDD" id="cd08420">
    <property type="entry name" value="PBP2_CysL_like"/>
    <property type="match status" value="1"/>
</dbReference>
<dbReference type="PRINTS" id="PR00039">
    <property type="entry name" value="HTHLYSR"/>
</dbReference>
<dbReference type="SUPFAM" id="SSF46785">
    <property type="entry name" value="Winged helix' DNA-binding domain"/>
    <property type="match status" value="1"/>
</dbReference>
<dbReference type="PANTHER" id="PTHR30126:SF39">
    <property type="entry name" value="HTH-TYPE TRANSCRIPTIONAL REGULATOR CYSL"/>
    <property type="match status" value="1"/>
</dbReference>
<accession>A0A919X433</accession>
<dbReference type="Pfam" id="PF03466">
    <property type="entry name" value="LysR_substrate"/>
    <property type="match status" value="1"/>
</dbReference>
<dbReference type="InterPro" id="IPR000847">
    <property type="entry name" value="LysR_HTH_N"/>
</dbReference>
<dbReference type="Pfam" id="PF00126">
    <property type="entry name" value="HTH_1"/>
    <property type="match status" value="1"/>
</dbReference>
<dbReference type="RefSeq" id="WP_212919039.1">
    <property type="nucleotide sequence ID" value="NZ_BORP01000001.1"/>
</dbReference>
<name>A0A919X433_9BACI</name>
<evidence type="ECO:0000313" key="6">
    <source>
        <dbReference type="EMBL" id="GIO25491.1"/>
    </source>
</evidence>
<dbReference type="AlphaFoldDB" id="A0A919X433"/>
<dbReference type="Proteomes" id="UP000676917">
    <property type="component" value="Unassembled WGS sequence"/>
</dbReference>
<keyword evidence="7" id="KW-1185">Reference proteome</keyword>
<dbReference type="Gene3D" id="1.10.10.10">
    <property type="entry name" value="Winged helix-like DNA-binding domain superfamily/Winged helix DNA-binding domain"/>
    <property type="match status" value="1"/>
</dbReference>
<evidence type="ECO:0000256" key="3">
    <source>
        <dbReference type="ARBA" id="ARBA00023125"/>
    </source>
</evidence>
<keyword evidence="2" id="KW-0805">Transcription regulation</keyword>
<protein>
    <submittedName>
        <fullName evidence="6">LysR family transcriptional regulator</fullName>
    </submittedName>
</protein>
<feature type="domain" description="HTH lysR-type" evidence="5">
    <location>
        <begin position="1"/>
        <end position="57"/>
    </location>
</feature>
<evidence type="ECO:0000256" key="2">
    <source>
        <dbReference type="ARBA" id="ARBA00023015"/>
    </source>
</evidence>
<dbReference type="PANTHER" id="PTHR30126">
    <property type="entry name" value="HTH-TYPE TRANSCRIPTIONAL REGULATOR"/>
    <property type="match status" value="1"/>
</dbReference>
<evidence type="ECO:0000259" key="5">
    <source>
        <dbReference type="PROSITE" id="PS50931"/>
    </source>
</evidence>
<dbReference type="Gene3D" id="3.40.190.290">
    <property type="match status" value="1"/>
</dbReference>
<dbReference type="SUPFAM" id="SSF53850">
    <property type="entry name" value="Periplasmic binding protein-like II"/>
    <property type="match status" value="1"/>
</dbReference>
<dbReference type="InterPro" id="IPR005119">
    <property type="entry name" value="LysR_subst-bd"/>
</dbReference>
<evidence type="ECO:0000256" key="1">
    <source>
        <dbReference type="ARBA" id="ARBA00009437"/>
    </source>
</evidence>
<comment type="caution">
    <text evidence="6">The sequence shown here is derived from an EMBL/GenBank/DDBJ whole genome shotgun (WGS) entry which is preliminary data.</text>
</comment>
<gene>
    <name evidence="6" type="ORF">J43TS3_01020</name>
</gene>
<dbReference type="InterPro" id="IPR036390">
    <property type="entry name" value="WH_DNA-bd_sf"/>
</dbReference>
<keyword evidence="4" id="KW-0804">Transcription</keyword>